<dbReference type="CDD" id="cd06225">
    <property type="entry name" value="HAMP"/>
    <property type="match status" value="1"/>
</dbReference>
<dbReference type="PANTHER" id="PTHR32089">
    <property type="entry name" value="METHYL-ACCEPTING CHEMOTAXIS PROTEIN MCPB"/>
    <property type="match status" value="1"/>
</dbReference>
<evidence type="ECO:0000256" key="7">
    <source>
        <dbReference type="SAM" id="Coils"/>
    </source>
</evidence>
<keyword evidence="4 6" id="KW-0807">Transducer</keyword>
<dbReference type="PANTHER" id="PTHR32089:SF112">
    <property type="entry name" value="LYSOZYME-LIKE PROTEIN-RELATED"/>
    <property type="match status" value="1"/>
</dbReference>
<feature type="domain" description="Methyl-accepting transducer" evidence="9">
    <location>
        <begin position="369"/>
        <end position="612"/>
    </location>
</feature>
<evidence type="ECO:0000256" key="2">
    <source>
        <dbReference type="ARBA" id="ARBA00022475"/>
    </source>
</evidence>
<dbReference type="CDD" id="cd11386">
    <property type="entry name" value="MCP_signal"/>
    <property type="match status" value="1"/>
</dbReference>
<protein>
    <submittedName>
        <fullName evidence="11">Methyl-accepting chemotaxis protein</fullName>
    </submittedName>
</protein>
<organism evidence="11 12">
    <name type="scientific">Cohnella yongneupensis</name>
    <dbReference type="NCBI Taxonomy" id="425006"/>
    <lineage>
        <taxon>Bacteria</taxon>
        <taxon>Bacillati</taxon>
        <taxon>Bacillota</taxon>
        <taxon>Bacilli</taxon>
        <taxon>Bacillales</taxon>
        <taxon>Paenibacillaceae</taxon>
        <taxon>Cohnella</taxon>
    </lineage>
</organism>
<comment type="subcellular location">
    <subcellularLocation>
        <location evidence="1">Cell membrane</location>
    </subcellularLocation>
</comment>
<reference evidence="12" key="1">
    <citation type="journal article" date="2019" name="Int. J. Syst. Evol. Microbiol.">
        <title>The Global Catalogue of Microorganisms (GCM) 10K type strain sequencing project: providing services to taxonomists for standard genome sequencing and annotation.</title>
        <authorList>
            <consortium name="The Broad Institute Genomics Platform"/>
            <consortium name="The Broad Institute Genome Sequencing Center for Infectious Disease"/>
            <person name="Wu L."/>
            <person name="Ma J."/>
        </authorList>
    </citation>
    <scope>NUCLEOTIDE SEQUENCE [LARGE SCALE GENOMIC DNA]</scope>
    <source>
        <strain evidence="12">CGMCC 1.18578</strain>
    </source>
</reference>
<dbReference type="SMART" id="SM00304">
    <property type="entry name" value="HAMP"/>
    <property type="match status" value="1"/>
</dbReference>
<evidence type="ECO:0000259" key="9">
    <source>
        <dbReference type="PROSITE" id="PS50111"/>
    </source>
</evidence>
<dbReference type="Gene3D" id="3.30.450.20">
    <property type="entry name" value="PAS domain"/>
    <property type="match status" value="1"/>
</dbReference>
<dbReference type="Pfam" id="PF00015">
    <property type="entry name" value="MCPsignal"/>
    <property type="match status" value="1"/>
</dbReference>
<dbReference type="SUPFAM" id="SSF58104">
    <property type="entry name" value="Methyl-accepting chemotaxis protein (MCP) signaling domain"/>
    <property type="match status" value="1"/>
</dbReference>
<dbReference type="SMART" id="SM00283">
    <property type="entry name" value="MA"/>
    <property type="match status" value="1"/>
</dbReference>
<feature type="transmembrane region" description="Helical" evidence="8">
    <location>
        <begin position="21"/>
        <end position="42"/>
    </location>
</feature>
<dbReference type="InterPro" id="IPR003660">
    <property type="entry name" value="HAMP_dom"/>
</dbReference>
<dbReference type="Pfam" id="PF00672">
    <property type="entry name" value="HAMP"/>
    <property type="match status" value="1"/>
</dbReference>
<evidence type="ECO:0000256" key="4">
    <source>
        <dbReference type="ARBA" id="ARBA00023224"/>
    </source>
</evidence>
<feature type="transmembrane region" description="Helical" evidence="8">
    <location>
        <begin position="288"/>
        <end position="309"/>
    </location>
</feature>
<keyword evidence="7" id="KW-0175">Coiled coil</keyword>
<keyword evidence="12" id="KW-1185">Reference proteome</keyword>
<dbReference type="CDD" id="cd12912">
    <property type="entry name" value="PDC2_MCP_like"/>
    <property type="match status" value="1"/>
</dbReference>
<dbReference type="EMBL" id="JBHSNC010000051">
    <property type="protein sequence ID" value="MFC5531197.1"/>
    <property type="molecule type" value="Genomic_DNA"/>
</dbReference>
<accession>A0ABW0R5R4</accession>
<evidence type="ECO:0000256" key="1">
    <source>
        <dbReference type="ARBA" id="ARBA00004236"/>
    </source>
</evidence>
<comment type="similarity">
    <text evidence="5">Belongs to the methyl-accepting chemotaxis (MCP) protein family.</text>
</comment>
<keyword evidence="8" id="KW-1133">Transmembrane helix</keyword>
<evidence type="ECO:0000259" key="10">
    <source>
        <dbReference type="PROSITE" id="PS50885"/>
    </source>
</evidence>
<evidence type="ECO:0000256" key="6">
    <source>
        <dbReference type="PROSITE-ProRule" id="PRU00284"/>
    </source>
</evidence>
<dbReference type="RefSeq" id="WP_378113140.1">
    <property type="nucleotide sequence ID" value="NZ_JBHSNC010000051.1"/>
</dbReference>
<evidence type="ECO:0000313" key="12">
    <source>
        <dbReference type="Proteomes" id="UP001596108"/>
    </source>
</evidence>
<dbReference type="Gene3D" id="1.10.287.950">
    <property type="entry name" value="Methyl-accepting chemotaxis protein"/>
    <property type="match status" value="1"/>
</dbReference>
<evidence type="ECO:0000256" key="5">
    <source>
        <dbReference type="ARBA" id="ARBA00029447"/>
    </source>
</evidence>
<keyword evidence="3 8" id="KW-0472">Membrane</keyword>
<proteinExistence type="inferred from homology"/>
<keyword evidence="8" id="KW-0812">Transmembrane</keyword>
<evidence type="ECO:0000313" key="11">
    <source>
        <dbReference type="EMBL" id="MFC5531197.1"/>
    </source>
</evidence>
<dbReference type="Proteomes" id="UP001596108">
    <property type="component" value="Unassembled WGS sequence"/>
</dbReference>
<dbReference type="InterPro" id="IPR004089">
    <property type="entry name" value="MCPsignal_dom"/>
</dbReference>
<evidence type="ECO:0000256" key="3">
    <source>
        <dbReference type="ARBA" id="ARBA00023136"/>
    </source>
</evidence>
<sequence>MKPVTNWIGNKMSFRKISTKLIVSTLIISILIVVSMSLALFIPNRSLFRDQIDQELALKAEKLASQVDGDIQTKFSKVEALASVGQMLGNDVAKHQQLIADFGNNNPDLMGAAFTLDPAGKTAFDSNGKAVDLSARAYLKTAFEGKAEVSVPGISKIDGKTLVVPMEYPLMKDGKAFGLYATAYAIDKATKIVSEASIGKTGFALMIDRNGLVVYHPDKTIAMQKTLYELNVPEVTQAFESAKNGINTSYTFTFKGVKKIGYSSMTKSGFVIQLSVPEKELLAPIYNMMWKTILTAVIVMAAALVLVYFSARSLSRPIQYITEVVTKIAKGDLRPRLHIKTKDELGVLSVHMNEMLDSLASTVEQVTEASESVASSAQQITASTDEVAKGSVDQADRARTMSHLFEDLEASVKLVASSANHAKVSSQEAVDIAKEGNSFINLSIEKMEQANAQMELLEKDSKQIGEIIEVINEIAEQTNLLALNAAIEAARAGEQGRGFAVVADEVRKLAERSGDATKQIATIIKGMQDNAARSVQAVGDGVAQFAQTRQSFDGIVRKVNDTYQVVGEITQSSEGQTKKTNEMMIEIESVASISAQAAAAAEETAAASQELSTLADKLNDSVSMFKY</sequence>
<feature type="coiled-coil region" evidence="7">
    <location>
        <begin position="440"/>
        <end position="467"/>
    </location>
</feature>
<feature type="domain" description="HAMP" evidence="10">
    <location>
        <begin position="312"/>
        <end position="364"/>
    </location>
</feature>
<dbReference type="PROSITE" id="PS50111">
    <property type="entry name" value="CHEMOTAXIS_TRANSDUC_2"/>
    <property type="match status" value="1"/>
</dbReference>
<keyword evidence="2" id="KW-1003">Cell membrane</keyword>
<comment type="caution">
    <text evidence="11">The sequence shown here is derived from an EMBL/GenBank/DDBJ whole genome shotgun (WGS) entry which is preliminary data.</text>
</comment>
<gene>
    <name evidence="11" type="ORF">ACFPQ4_17390</name>
</gene>
<name>A0ABW0R5R4_9BACL</name>
<dbReference type="PROSITE" id="PS50885">
    <property type="entry name" value="HAMP"/>
    <property type="match status" value="1"/>
</dbReference>
<evidence type="ECO:0000256" key="8">
    <source>
        <dbReference type="SAM" id="Phobius"/>
    </source>
</evidence>